<dbReference type="InterPro" id="IPR005513">
    <property type="entry name" value="LEA_1"/>
</dbReference>
<keyword evidence="4" id="KW-1185">Reference proteome</keyword>
<evidence type="ECO:0000256" key="1">
    <source>
        <dbReference type="ARBA" id="ARBA00010975"/>
    </source>
</evidence>
<name>A0A5N6RSD4_9ROSI</name>
<accession>A0A5N6RSD4</accession>
<proteinExistence type="inferred from homology"/>
<sequence length="96" mass="10263">MDAGKEAAANLTASAKAGMEKTKATTDEKVYIYIYIYMVMELMKAKDPVQKEVATKKKEARITQANVEEKAAHARNAATKVAGNVASALPGHDAGH</sequence>
<dbReference type="Proteomes" id="UP000327013">
    <property type="component" value="Chromosome 8"/>
</dbReference>
<feature type="region of interest" description="Disordered" evidence="2">
    <location>
        <begin position="1"/>
        <end position="22"/>
    </location>
</feature>
<comment type="similarity">
    <text evidence="1">Belongs to the LEA type 1 family.</text>
</comment>
<protein>
    <submittedName>
        <fullName evidence="3">Uncharacterized protein</fullName>
    </submittedName>
</protein>
<dbReference type="Pfam" id="PF03760">
    <property type="entry name" value="LEA_1"/>
    <property type="match status" value="1"/>
</dbReference>
<dbReference type="EMBL" id="CM017328">
    <property type="protein sequence ID" value="KAE8125356.1"/>
    <property type="molecule type" value="Genomic_DNA"/>
</dbReference>
<dbReference type="OrthoDB" id="758082at2759"/>
<dbReference type="PANTHER" id="PTHR33493:SF2">
    <property type="entry name" value="LATE EMBRYOGENESIS ABUNDANT PROTEIN 46"/>
    <property type="match status" value="1"/>
</dbReference>
<dbReference type="AlphaFoldDB" id="A0A5N6RSD4"/>
<evidence type="ECO:0000256" key="2">
    <source>
        <dbReference type="SAM" id="MobiDB-lite"/>
    </source>
</evidence>
<evidence type="ECO:0000313" key="3">
    <source>
        <dbReference type="EMBL" id="KAE8125356.1"/>
    </source>
</evidence>
<dbReference type="GO" id="GO:0009793">
    <property type="term" value="P:embryo development ending in seed dormancy"/>
    <property type="evidence" value="ECO:0007669"/>
    <property type="project" value="InterPro"/>
</dbReference>
<gene>
    <name evidence="3" type="ORF">FH972_020175</name>
</gene>
<evidence type="ECO:0000313" key="4">
    <source>
        <dbReference type="Proteomes" id="UP000327013"/>
    </source>
</evidence>
<reference evidence="3 4" key="1">
    <citation type="submission" date="2019-06" db="EMBL/GenBank/DDBJ databases">
        <title>A chromosomal-level reference genome of Carpinus fangiana (Coryloideae, Betulaceae).</title>
        <authorList>
            <person name="Yang X."/>
            <person name="Wang Z."/>
            <person name="Zhang L."/>
            <person name="Hao G."/>
            <person name="Liu J."/>
            <person name="Yang Y."/>
        </authorList>
    </citation>
    <scope>NUCLEOTIDE SEQUENCE [LARGE SCALE GENOMIC DNA]</scope>
    <source>
        <strain evidence="3">Cfa_2016G</strain>
        <tissue evidence="3">Leaf</tissue>
    </source>
</reference>
<dbReference type="PANTHER" id="PTHR33493">
    <property type="entry name" value="LATE EMBRYOGENESIS ABUNDANT PROTEIN 6-RELATED"/>
    <property type="match status" value="1"/>
</dbReference>
<organism evidence="3 4">
    <name type="scientific">Carpinus fangiana</name>
    <dbReference type="NCBI Taxonomy" id="176857"/>
    <lineage>
        <taxon>Eukaryota</taxon>
        <taxon>Viridiplantae</taxon>
        <taxon>Streptophyta</taxon>
        <taxon>Embryophyta</taxon>
        <taxon>Tracheophyta</taxon>
        <taxon>Spermatophyta</taxon>
        <taxon>Magnoliopsida</taxon>
        <taxon>eudicotyledons</taxon>
        <taxon>Gunneridae</taxon>
        <taxon>Pentapetalae</taxon>
        <taxon>rosids</taxon>
        <taxon>fabids</taxon>
        <taxon>Fagales</taxon>
        <taxon>Betulaceae</taxon>
        <taxon>Carpinus</taxon>
    </lineage>
</organism>